<gene>
    <name evidence="4" type="ORF">G1H10_24010</name>
</gene>
<dbReference type="InterPro" id="IPR036291">
    <property type="entry name" value="NAD(P)-bd_dom_sf"/>
</dbReference>
<dbReference type="Pfam" id="PF01408">
    <property type="entry name" value="GFO_IDH_MocA"/>
    <property type="match status" value="1"/>
</dbReference>
<dbReference type="GO" id="GO:0016491">
    <property type="term" value="F:oxidoreductase activity"/>
    <property type="evidence" value="ECO:0007669"/>
    <property type="project" value="UniProtKB-KW"/>
</dbReference>
<proteinExistence type="predicted"/>
<dbReference type="Pfam" id="PF22725">
    <property type="entry name" value="GFO_IDH_MocA_C3"/>
    <property type="match status" value="1"/>
</dbReference>
<evidence type="ECO:0000259" key="3">
    <source>
        <dbReference type="Pfam" id="PF22725"/>
    </source>
</evidence>
<keyword evidence="1" id="KW-0560">Oxidoreductase</keyword>
<sequence>MNRVAGVLNVALVGCGHISGQYLASMERLTNVRLVSVSDVNDAAAQRVAGEQGVPVRSWTHVLKDDDVDVVLNLTPPQEHARLTVEALEAGKHVYLEKPFAVSLAEADEMLEAAERTGRRIGSAPDTVLGTGIQTARWMIDQGKIGQPVAATAFMMSPGHEGWHPNPGFYYLNGGGPLLDMGVYYLTALVTMLGPITQVMGMGSRARMQRVVPDGAPRAGETLPVEVDTHITANLRHASGALSTLIVSFDTVASRLPKIEVYGTEASMSVPDPNRFSGVVSVARRDDSEFVHVGEKAGYLDAGRGFGLSDLARAILDGTGHRQSAALGYHVNEVMIRVLESADHRRAVHVQSTCERPVAVPLSETVVA</sequence>
<dbReference type="RefSeq" id="WP_163742715.1">
    <property type="nucleotide sequence ID" value="NZ_JAAGOA010000020.1"/>
</dbReference>
<evidence type="ECO:0000256" key="1">
    <source>
        <dbReference type="ARBA" id="ARBA00023002"/>
    </source>
</evidence>
<dbReference type="AlphaFoldDB" id="A0A6L9SDR7"/>
<dbReference type="Gene3D" id="3.30.360.10">
    <property type="entry name" value="Dihydrodipicolinate Reductase, domain 2"/>
    <property type="match status" value="1"/>
</dbReference>
<dbReference type="PANTHER" id="PTHR43818:SF11">
    <property type="entry name" value="BCDNA.GH03377"/>
    <property type="match status" value="1"/>
</dbReference>
<dbReference type="Gene3D" id="3.40.50.720">
    <property type="entry name" value="NAD(P)-binding Rossmann-like Domain"/>
    <property type="match status" value="1"/>
</dbReference>
<name>A0A6L9SDR7_9ACTN</name>
<accession>A0A6L9SDR7</accession>
<dbReference type="InterPro" id="IPR055170">
    <property type="entry name" value="GFO_IDH_MocA-like_dom"/>
</dbReference>
<dbReference type="PANTHER" id="PTHR43818">
    <property type="entry name" value="BCDNA.GH03377"/>
    <property type="match status" value="1"/>
</dbReference>
<protein>
    <submittedName>
        <fullName evidence="4">Gfo/Idh/MocA family oxidoreductase</fullName>
    </submittedName>
</protein>
<feature type="domain" description="GFO/IDH/MocA-like oxidoreductase" evidence="3">
    <location>
        <begin position="133"/>
        <end position="268"/>
    </location>
</feature>
<dbReference type="GO" id="GO:0000166">
    <property type="term" value="F:nucleotide binding"/>
    <property type="evidence" value="ECO:0007669"/>
    <property type="project" value="InterPro"/>
</dbReference>
<evidence type="ECO:0000313" key="5">
    <source>
        <dbReference type="Proteomes" id="UP000475214"/>
    </source>
</evidence>
<reference evidence="4 5" key="1">
    <citation type="submission" date="2020-02" db="EMBL/GenBank/DDBJ databases">
        <authorList>
            <person name="Li X.-J."/>
            <person name="Han X.-M."/>
        </authorList>
    </citation>
    <scope>NUCLEOTIDE SEQUENCE [LARGE SCALE GENOMIC DNA]</scope>
    <source>
        <strain evidence="4 5">CCTCC AB 2017055</strain>
    </source>
</reference>
<evidence type="ECO:0000313" key="4">
    <source>
        <dbReference type="EMBL" id="NEE03237.1"/>
    </source>
</evidence>
<feature type="domain" description="Gfo/Idh/MocA-like oxidoreductase N-terminal" evidence="2">
    <location>
        <begin position="8"/>
        <end position="121"/>
    </location>
</feature>
<dbReference type="Proteomes" id="UP000475214">
    <property type="component" value="Unassembled WGS sequence"/>
</dbReference>
<keyword evidence="5" id="KW-1185">Reference proteome</keyword>
<dbReference type="EMBL" id="JAAGOA010000020">
    <property type="protein sequence ID" value="NEE03237.1"/>
    <property type="molecule type" value="Genomic_DNA"/>
</dbReference>
<dbReference type="InterPro" id="IPR000683">
    <property type="entry name" value="Gfo/Idh/MocA-like_OxRdtase_N"/>
</dbReference>
<dbReference type="SUPFAM" id="SSF51735">
    <property type="entry name" value="NAD(P)-binding Rossmann-fold domains"/>
    <property type="match status" value="1"/>
</dbReference>
<evidence type="ECO:0000259" key="2">
    <source>
        <dbReference type="Pfam" id="PF01408"/>
    </source>
</evidence>
<dbReference type="SUPFAM" id="SSF55347">
    <property type="entry name" value="Glyceraldehyde-3-phosphate dehydrogenase-like, C-terminal domain"/>
    <property type="match status" value="1"/>
</dbReference>
<comment type="caution">
    <text evidence="4">The sequence shown here is derived from an EMBL/GenBank/DDBJ whole genome shotgun (WGS) entry which is preliminary data.</text>
</comment>
<dbReference type="InterPro" id="IPR050463">
    <property type="entry name" value="Gfo/Idh/MocA_oxidrdct_glycsds"/>
</dbReference>
<dbReference type="PROSITE" id="PS51257">
    <property type="entry name" value="PROKAR_LIPOPROTEIN"/>
    <property type="match status" value="1"/>
</dbReference>
<organism evidence="4 5">
    <name type="scientific">Phytoactinopolyspora halotolerans</name>
    <dbReference type="NCBI Taxonomy" id="1981512"/>
    <lineage>
        <taxon>Bacteria</taxon>
        <taxon>Bacillati</taxon>
        <taxon>Actinomycetota</taxon>
        <taxon>Actinomycetes</taxon>
        <taxon>Jiangellales</taxon>
        <taxon>Jiangellaceae</taxon>
        <taxon>Phytoactinopolyspora</taxon>
    </lineage>
</organism>